<dbReference type="Proteomes" id="UP000886874">
    <property type="component" value="Unassembled WGS sequence"/>
</dbReference>
<reference evidence="2" key="2">
    <citation type="journal article" date="2021" name="PeerJ">
        <title>Extensive microbial diversity within the chicken gut microbiome revealed by metagenomics and culture.</title>
        <authorList>
            <person name="Gilroy R."/>
            <person name="Ravi A."/>
            <person name="Getino M."/>
            <person name="Pursley I."/>
            <person name="Horton D.L."/>
            <person name="Alikhan N.F."/>
            <person name="Baker D."/>
            <person name="Gharbi K."/>
            <person name="Hall N."/>
            <person name="Watson M."/>
            <person name="Adriaenssens E.M."/>
            <person name="Foster-Nyarko E."/>
            <person name="Jarju S."/>
            <person name="Secka A."/>
            <person name="Antonio M."/>
            <person name="Oren A."/>
            <person name="Chaudhuri R.R."/>
            <person name="La Ragione R."/>
            <person name="Hildebrand F."/>
            <person name="Pallen M.J."/>
        </authorList>
    </citation>
    <scope>NUCLEOTIDE SEQUENCE</scope>
    <source>
        <strain evidence="2">ChiSjej2B20-13462</strain>
    </source>
</reference>
<reference evidence="2" key="1">
    <citation type="submission" date="2020-10" db="EMBL/GenBank/DDBJ databases">
        <authorList>
            <person name="Gilroy R."/>
        </authorList>
    </citation>
    <scope>NUCLEOTIDE SEQUENCE</scope>
    <source>
        <strain evidence="2">ChiSjej2B20-13462</strain>
    </source>
</reference>
<organism evidence="2 3">
    <name type="scientific">Candidatus Avoscillospira stercorigallinarum</name>
    <dbReference type="NCBI Taxonomy" id="2840708"/>
    <lineage>
        <taxon>Bacteria</taxon>
        <taxon>Bacillati</taxon>
        <taxon>Bacillota</taxon>
        <taxon>Clostridia</taxon>
        <taxon>Eubacteriales</taxon>
        <taxon>Oscillospiraceae</taxon>
        <taxon>Oscillospiraceae incertae sedis</taxon>
        <taxon>Candidatus Avoscillospira</taxon>
    </lineage>
</organism>
<evidence type="ECO:0000313" key="2">
    <source>
        <dbReference type="EMBL" id="HIQ69417.1"/>
    </source>
</evidence>
<evidence type="ECO:0000313" key="3">
    <source>
        <dbReference type="Proteomes" id="UP000886874"/>
    </source>
</evidence>
<gene>
    <name evidence="2" type="ORF">IAA67_03690</name>
</gene>
<proteinExistence type="predicted"/>
<comment type="caution">
    <text evidence="2">The sequence shown here is derived from an EMBL/GenBank/DDBJ whole genome shotgun (WGS) entry which is preliminary data.</text>
</comment>
<dbReference type="AlphaFoldDB" id="A0A9D0Z5B9"/>
<dbReference type="EMBL" id="DVFN01000055">
    <property type="protein sequence ID" value="HIQ69417.1"/>
    <property type="molecule type" value="Genomic_DNA"/>
</dbReference>
<feature type="coiled-coil region" evidence="1">
    <location>
        <begin position="4"/>
        <end position="31"/>
    </location>
</feature>
<sequence>MERLGRLEDRIAKLQAEYDQTVASMEALAAQGKEKTVTYRQLMGNKMTLREILYRMGCL</sequence>
<name>A0A9D0Z5B9_9FIRM</name>
<protein>
    <submittedName>
        <fullName evidence="2">Uncharacterized protein</fullName>
    </submittedName>
</protein>
<keyword evidence="1" id="KW-0175">Coiled coil</keyword>
<evidence type="ECO:0000256" key="1">
    <source>
        <dbReference type="SAM" id="Coils"/>
    </source>
</evidence>
<accession>A0A9D0Z5B9</accession>